<feature type="region of interest" description="Disordered" evidence="4">
    <location>
        <begin position="1"/>
        <end position="37"/>
    </location>
</feature>
<feature type="compositionally biased region" description="Polar residues" evidence="4">
    <location>
        <begin position="1"/>
        <end position="10"/>
    </location>
</feature>
<keyword evidence="1" id="KW-0479">Metal-binding</keyword>
<dbReference type="InterPro" id="IPR013083">
    <property type="entry name" value="Znf_RING/FYVE/PHD"/>
</dbReference>
<feature type="compositionally biased region" description="Low complexity" evidence="4">
    <location>
        <begin position="25"/>
        <end position="37"/>
    </location>
</feature>
<dbReference type="AlphaFoldDB" id="A0A7S2SHD0"/>
<accession>A0A7S2SHD0</accession>
<dbReference type="EMBL" id="HBHJ01022512">
    <property type="protein sequence ID" value="CAD9700175.1"/>
    <property type="molecule type" value="Transcribed_RNA"/>
</dbReference>
<proteinExistence type="predicted"/>
<evidence type="ECO:0000313" key="6">
    <source>
        <dbReference type="EMBL" id="CAD9700175.1"/>
    </source>
</evidence>
<evidence type="ECO:0000256" key="2">
    <source>
        <dbReference type="ARBA" id="ARBA00022771"/>
    </source>
</evidence>
<evidence type="ECO:0000256" key="4">
    <source>
        <dbReference type="SAM" id="MobiDB-lite"/>
    </source>
</evidence>
<reference evidence="6" key="1">
    <citation type="submission" date="2021-01" db="EMBL/GenBank/DDBJ databases">
        <authorList>
            <person name="Corre E."/>
            <person name="Pelletier E."/>
            <person name="Niang G."/>
            <person name="Scheremetjew M."/>
            <person name="Finn R."/>
            <person name="Kale V."/>
            <person name="Holt S."/>
            <person name="Cochrane G."/>
            <person name="Meng A."/>
            <person name="Brown T."/>
            <person name="Cohen L."/>
        </authorList>
    </citation>
    <scope>NUCLEOTIDE SEQUENCE</scope>
    <source>
        <strain evidence="6">CCMP1243</strain>
    </source>
</reference>
<feature type="region of interest" description="Disordered" evidence="4">
    <location>
        <begin position="464"/>
        <end position="494"/>
    </location>
</feature>
<keyword evidence="3" id="KW-0862">Zinc</keyword>
<dbReference type="GO" id="GO:0008270">
    <property type="term" value="F:zinc ion binding"/>
    <property type="evidence" value="ECO:0007669"/>
    <property type="project" value="UniProtKB-KW"/>
</dbReference>
<evidence type="ECO:0000256" key="1">
    <source>
        <dbReference type="ARBA" id="ARBA00022723"/>
    </source>
</evidence>
<keyword evidence="2" id="KW-0863">Zinc-finger</keyword>
<organism evidence="6">
    <name type="scientific">Rhizochromulina marina</name>
    <dbReference type="NCBI Taxonomy" id="1034831"/>
    <lineage>
        <taxon>Eukaryota</taxon>
        <taxon>Sar</taxon>
        <taxon>Stramenopiles</taxon>
        <taxon>Ochrophyta</taxon>
        <taxon>Dictyochophyceae</taxon>
        <taxon>Rhizochromulinales</taxon>
        <taxon>Rhizochromulina</taxon>
    </lineage>
</organism>
<dbReference type="InterPro" id="IPR001965">
    <property type="entry name" value="Znf_PHD"/>
</dbReference>
<feature type="domain" description="Zinc finger PHD-type" evidence="5">
    <location>
        <begin position="181"/>
        <end position="227"/>
    </location>
</feature>
<gene>
    <name evidence="6" type="ORF">RMAR1173_LOCUS14866</name>
</gene>
<dbReference type="SMART" id="SM00249">
    <property type="entry name" value="PHD"/>
    <property type="match status" value="1"/>
</dbReference>
<dbReference type="InterPro" id="IPR011011">
    <property type="entry name" value="Znf_FYVE_PHD"/>
</dbReference>
<feature type="compositionally biased region" description="Polar residues" evidence="4">
    <location>
        <begin position="466"/>
        <end position="478"/>
    </location>
</feature>
<sequence>MPPGQNTGSPFLSAASLDPPPAAPEPRGARLPLRPRGALHSCSNSDTHCNCSPGRTRSIERVDTATKVVLEVFCSMGDLSRKLGLASSTASGMVKHHRSNHSWYLRYMYPDENEDRVEPVCIVDDAGLILQEFPSLSAAAEALGAGMDNACTKIHRACSHRKELNGMKMAWKRMVTYEWLDCAVCGGSDDSERMAKCCAPGCSVAAHPPCVGCATIPGGDWFCAQCAPRFPPPCLTLEELGRVGSFFTDARDNSRWRVEGLVIKQSIWFARLRSIGLEPAIRNVLMRVMEVTTHGTLWNHLLHQHVVKKGEKFYREGAVISQANNFAKWTVQWSNGTTTVESGKDLVIVLPTVLSLVAKHRAGDPEKNGKGEASRGDAATNTWLQVVTPVIDCLDLRVFLASLGLEEHASALEKEKFTLEEMLVATTTPSAKQWLCSNLEELGIPRHSVEFLCIAMSETQKRKVLSSHTPALPSATSTTGGGRKSPSEWAARGH</sequence>
<evidence type="ECO:0000259" key="5">
    <source>
        <dbReference type="SMART" id="SM00249"/>
    </source>
</evidence>
<name>A0A7S2SHD0_9STRA</name>
<evidence type="ECO:0000256" key="3">
    <source>
        <dbReference type="ARBA" id="ARBA00022833"/>
    </source>
</evidence>
<dbReference type="SUPFAM" id="SSF57903">
    <property type="entry name" value="FYVE/PHD zinc finger"/>
    <property type="match status" value="1"/>
</dbReference>
<protein>
    <recommendedName>
        <fullName evidence="5">Zinc finger PHD-type domain-containing protein</fullName>
    </recommendedName>
</protein>
<dbReference type="Gene3D" id="3.30.40.10">
    <property type="entry name" value="Zinc/RING finger domain, C3HC4 (zinc finger)"/>
    <property type="match status" value="1"/>
</dbReference>